<dbReference type="AlphaFoldDB" id="A0A1M5T045"/>
<dbReference type="EMBL" id="FQXM01000005">
    <property type="protein sequence ID" value="SHH43978.1"/>
    <property type="molecule type" value="Genomic_DNA"/>
</dbReference>
<sequence length="40" mass="4806">MLSESYYRFFADKVPEKFIDMAKALGYENPTNQNILWIDF</sequence>
<evidence type="ECO:0000313" key="2">
    <source>
        <dbReference type="Proteomes" id="UP000184447"/>
    </source>
</evidence>
<reference evidence="1 2" key="1">
    <citation type="submission" date="2016-11" db="EMBL/GenBank/DDBJ databases">
        <authorList>
            <person name="Jaros S."/>
            <person name="Januszkiewicz K."/>
            <person name="Wedrychowicz H."/>
        </authorList>
    </citation>
    <scope>NUCLEOTIDE SEQUENCE [LARGE SCALE GENOMIC DNA]</scope>
    <source>
        <strain evidence="1 2">DSM 8605</strain>
    </source>
</reference>
<proteinExistence type="predicted"/>
<dbReference type="RefSeq" id="WP_143160481.1">
    <property type="nucleotide sequence ID" value="NZ_FQXM01000005.1"/>
</dbReference>
<keyword evidence="2" id="KW-1185">Reference proteome</keyword>
<name>A0A1M5T045_9CLOT</name>
<dbReference type="Proteomes" id="UP000184447">
    <property type="component" value="Unassembled WGS sequence"/>
</dbReference>
<evidence type="ECO:0000313" key="1">
    <source>
        <dbReference type="EMBL" id="SHH43978.1"/>
    </source>
</evidence>
<organism evidence="1 2">
    <name type="scientific">Clostridium grantii DSM 8605</name>
    <dbReference type="NCBI Taxonomy" id="1121316"/>
    <lineage>
        <taxon>Bacteria</taxon>
        <taxon>Bacillati</taxon>
        <taxon>Bacillota</taxon>
        <taxon>Clostridia</taxon>
        <taxon>Eubacteriales</taxon>
        <taxon>Clostridiaceae</taxon>
        <taxon>Clostridium</taxon>
    </lineage>
</organism>
<protein>
    <submittedName>
        <fullName evidence="1">Uncharacterized protein</fullName>
    </submittedName>
</protein>
<gene>
    <name evidence="1" type="ORF">SAMN02745207_01126</name>
</gene>
<accession>A0A1M5T045</accession>